<dbReference type="InterPro" id="IPR013736">
    <property type="entry name" value="Xaa-Pro_dipept_C"/>
</dbReference>
<organism evidence="3 4">
    <name type="scientific">Saitozyma podzolica</name>
    <dbReference type="NCBI Taxonomy" id="1890683"/>
    <lineage>
        <taxon>Eukaryota</taxon>
        <taxon>Fungi</taxon>
        <taxon>Dikarya</taxon>
        <taxon>Basidiomycota</taxon>
        <taxon>Agaricomycotina</taxon>
        <taxon>Tremellomycetes</taxon>
        <taxon>Tremellales</taxon>
        <taxon>Trimorphomycetaceae</taxon>
        <taxon>Saitozyma</taxon>
    </lineage>
</organism>
<dbReference type="Gene3D" id="1.10.3020.20">
    <property type="match status" value="1"/>
</dbReference>
<keyword evidence="1" id="KW-0378">Hydrolase</keyword>
<accession>A0A427XYN1</accession>
<evidence type="ECO:0000313" key="4">
    <source>
        <dbReference type="Proteomes" id="UP000279259"/>
    </source>
</evidence>
<dbReference type="InterPro" id="IPR050585">
    <property type="entry name" value="Xaa-Pro_dipeptidyl-ppase/CocE"/>
</dbReference>
<dbReference type="Gene3D" id="2.60.120.260">
    <property type="entry name" value="Galactose-binding domain-like"/>
    <property type="match status" value="1"/>
</dbReference>
<protein>
    <recommendedName>
        <fullName evidence="2">Xaa-Pro dipeptidyl-peptidase C-terminal domain-containing protein</fullName>
    </recommendedName>
</protein>
<dbReference type="SUPFAM" id="SSF49785">
    <property type="entry name" value="Galactose-binding domain-like"/>
    <property type="match status" value="1"/>
</dbReference>
<dbReference type="EMBL" id="RSCD01000022">
    <property type="protein sequence ID" value="RSH83923.1"/>
    <property type="molecule type" value="Genomic_DNA"/>
</dbReference>
<dbReference type="PANTHER" id="PTHR43056">
    <property type="entry name" value="PEPTIDASE S9 PROLYL OLIGOPEPTIDASE"/>
    <property type="match status" value="1"/>
</dbReference>
<evidence type="ECO:0000256" key="1">
    <source>
        <dbReference type="ARBA" id="ARBA00022801"/>
    </source>
</evidence>
<keyword evidence="4" id="KW-1185">Reference proteome</keyword>
<dbReference type="AlphaFoldDB" id="A0A427XYN1"/>
<dbReference type="OrthoDB" id="2578740at2759"/>
<dbReference type="SUPFAM" id="SSF53474">
    <property type="entry name" value="alpha/beta-Hydrolases"/>
    <property type="match status" value="1"/>
</dbReference>
<gene>
    <name evidence="3" type="ORF">EHS25_005167</name>
</gene>
<evidence type="ECO:0000313" key="3">
    <source>
        <dbReference type="EMBL" id="RSH83923.1"/>
    </source>
</evidence>
<dbReference type="Gene3D" id="3.40.50.1820">
    <property type="entry name" value="alpha/beta hydrolase"/>
    <property type="match status" value="1"/>
</dbReference>
<feature type="domain" description="Xaa-Pro dipeptidyl-peptidase C-terminal" evidence="2">
    <location>
        <begin position="332"/>
        <end position="588"/>
    </location>
</feature>
<dbReference type="STRING" id="1890683.A0A427XYN1"/>
<dbReference type="Pfam" id="PF02129">
    <property type="entry name" value="Peptidase_S15"/>
    <property type="match status" value="1"/>
</dbReference>
<dbReference type="InterPro" id="IPR029058">
    <property type="entry name" value="AB_hydrolase_fold"/>
</dbReference>
<dbReference type="Proteomes" id="UP000279259">
    <property type="component" value="Unassembled WGS sequence"/>
</dbReference>
<dbReference type="Pfam" id="PF08530">
    <property type="entry name" value="PepX_C"/>
    <property type="match status" value="1"/>
</dbReference>
<sequence length="593" mass="67262">MARIDEAKRLFPDVQWVALTHPDDHPIYHYRGFHPDTVEILPVGHKYQDGRRAFGVETVFQRDTSVPVRDGAILRADIFRPNGSDKVPAIIPWSPYGKTGTGPQNYDFMGPFRMGLPLDRTSGYEKFEAPDPAEWAERGYAVVNIDARGAGDSEGDISFWGPQEAEDIYDVIDWVSQQIWCNGSVVMAGNSWLAIAQINFTSRLKHPALKALAPWECLTDPYVHFNMRGGRPHIPKFHAMLLGGFAGHGTAEDLPGAHVNHPLFDDFWESKKIHVENIDVPIYQLASYSSQLHTRGSFEVFQKARSTRKWLRVHPYQEWYDLYRPEINNELQRYFDFYAKGLCNGWETEMPRVRLSLLDFEGSAEPTVIERPYDSYPIAETRHVKYHLDAQSGRLLDGLPTSQATVSHQGHSLSDSSDFVLHFARRTELHGLSKVKLWMSCPEHDDMDVVVQIRKIDKQGRPLAHLNYPCPVPEAEVPDLNIAKTLGPEGYLRVSHRNTVDKETSSDIDIVYRHDSREPILPGTIVPFEITLWPMGMVIGPGEGILLRVSGHCMTLPECPPAVLQEPDDENKGTHWIYTGSEYDSHLMLPVLP</sequence>
<dbReference type="InterPro" id="IPR000383">
    <property type="entry name" value="Xaa-Pro-like_dom"/>
</dbReference>
<dbReference type="InterPro" id="IPR008979">
    <property type="entry name" value="Galactose-bd-like_sf"/>
</dbReference>
<dbReference type="PANTHER" id="PTHR43056:SF10">
    <property type="entry name" value="COCE_NOND FAMILY, PUTATIVE (AFU_ORTHOLOGUE AFUA_7G00600)-RELATED"/>
    <property type="match status" value="1"/>
</dbReference>
<name>A0A427XYN1_9TREE</name>
<dbReference type="NCBIfam" id="TIGR00976">
    <property type="entry name" value="CocE_NonD"/>
    <property type="match status" value="1"/>
</dbReference>
<dbReference type="GO" id="GO:0008239">
    <property type="term" value="F:dipeptidyl-peptidase activity"/>
    <property type="evidence" value="ECO:0007669"/>
    <property type="project" value="InterPro"/>
</dbReference>
<proteinExistence type="predicted"/>
<dbReference type="InterPro" id="IPR005674">
    <property type="entry name" value="CocE/Ser_esterase"/>
</dbReference>
<dbReference type="SMART" id="SM00939">
    <property type="entry name" value="PepX_C"/>
    <property type="match status" value="1"/>
</dbReference>
<evidence type="ECO:0000259" key="2">
    <source>
        <dbReference type="SMART" id="SM00939"/>
    </source>
</evidence>
<reference evidence="3 4" key="1">
    <citation type="submission" date="2018-11" db="EMBL/GenBank/DDBJ databases">
        <title>Genome sequence of Saitozyma podzolica DSM 27192.</title>
        <authorList>
            <person name="Aliyu H."/>
            <person name="Gorte O."/>
            <person name="Ochsenreither K."/>
        </authorList>
    </citation>
    <scope>NUCLEOTIDE SEQUENCE [LARGE SCALE GENOMIC DNA]</scope>
    <source>
        <strain evidence="3 4">DSM 27192</strain>
    </source>
</reference>
<comment type="caution">
    <text evidence="3">The sequence shown here is derived from an EMBL/GenBank/DDBJ whole genome shotgun (WGS) entry which is preliminary data.</text>
</comment>